<evidence type="ECO:0000259" key="8">
    <source>
        <dbReference type="PROSITE" id="PS51096"/>
    </source>
</evidence>
<dbReference type="InterPro" id="IPR004701">
    <property type="entry name" value="PTS_EIIA_man-typ"/>
</dbReference>
<evidence type="ECO:0000256" key="7">
    <source>
        <dbReference type="ARBA" id="ARBA00022777"/>
    </source>
</evidence>
<dbReference type="InterPro" id="IPR036662">
    <property type="entry name" value="PTS_EIIA_man-typ_sf"/>
</dbReference>
<dbReference type="PROSITE" id="PS51096">
    <property type="entry name" value="PTS_EIIA_TYPE_4"/>
    <property type="match status" value="1"/>
</dbReference>
<organism evidence="9 10">
    <name type="scientific">Clostridium innocuum</name>
    <dbReference type="NCBI Taxonomy" id="1522"/>
    <lineage>
        <taxon>Bacteria</taxon>
        <taxon>Bacillati</taxon>
        <taxon>Bacillota</taxon>
        <taxon>Clostridia</taxon>
        <taxon>Eubacteriales</taxon>
        <taxon>Clostridiaceae</taxon>
        <taxon>Clostridium</taxon>
    </lineage>
</organism>
<dbReference type="InterPro" id="IPR051471">
    <property type="entry name" value="Bacterial_PTS_sugar_comp"/>
</dbReference>
<evidence type="ECO:0000256" key="3">
    <source>
        <dbReference type="ARBA" id="ARBA00022490"/>
    </source>
</evidence>
<dbReference type="Proteomes" id="UP000260025">
    <property type="component" value="Unassembled WGS sequence"/>
</dbReference>
<sequence length="143" mass="15283">MIGMLLISHGGMAEGMLDSMELIMGSCEQMHTVSLCAGEDFESFRTKVMDAIRLLDSGDGVLVFVDLYGASPFNAAVYAAARMAQEGRNVRVLAGMNLAMLLETAAMRISSSLQELVAIAGAAGRDGISEPVVVKEEENEEDY</sequence>
<proteinExistence type="predicted"/>
<keyword evidence="5" id="KW-0808">Transferase</keyword>
<feature type="domain" description="PTS EIIA type-4" evidence="8">
    <location>
        <begin position="1"/>
        <end position="128"/>
    </location>
</feature>
<evidence type="ECO:0000256" key="4">
    <source>
        <dbReference type="ARBA" id="ARBA00022597"/>
    </source>
</evidence>
<accession>A0A3E2VFV9</accession>
<dbReference type="GO" id="GO:0005737">
    <property type="term" value="C:cytoplasm"/>
    <property type="evidence" value="ECO:0007669"/>
    <property type="project" value="UniProtKB-SubCell"/>
</dbReference>
<dbReference type="EMBL" id="QVEV01000056">
    <property type="protein sequence ID" value="RGC09523.1"/>
    <property type="molecule type" value="Genomic_DNA"/>
</dbReference>
<dbReference type="InterPro" id="IPR033887">
    <property type="entry name" value="PTS_IIA_man"/>
</dbReference>
<dbReference type="AlphaFoldDB" id="A0A3E2VFV9"/>
<dbReference type="Pfam" id="PF03610">
    <property type="entry name" value="EIIA-man"/>
    <property type="match status" value="1"/>
</dbReference>
<evidence type="ECO:0000313" key="10">
    <source>
        <dbReference type="Proteomes" id="UP000260025"/>
    </source>
</evidence>
<dbReference type="OrthoDB" id="9799827at2"/>
<evidence type="ECO:0000256" key="2">
    <source>
        <dbReference type="ARBA" id="ARBA00022448"/>
    </source>
</evidence>
<dbReference type="SUPFAM" id="SSF53062">
    <property type="entry name" value="PTS system fructose IIA component-like"/>
    <property type="match status" value="1"/>
</dbReference>
<dbReference type="RefSeq" id="WP_117444877.1">
    <property type="nucleotide sequence ID" value="NZ_JAJFEN010000070.1"/>
</dbReference>
<comment type="caution">
    <text evidence="9">The sequence shown here is derived from an EMBL/GenBank/DDBJ whole genome shotgun (WGS) entry which is preliminary data.</text>
</comment>
<name>A0A3E2VFV9_CLOIN</name>
<protein>
    <submittedName>
        <fullName evidence="9">PTS sugar transporter subunit IIA</fullName>
    </submittedName>
</protein>
<dbReference type="CDD" id="cd00006">
    <property type="entry name" value="PTS_IIA_man"/>
    <property type="match status" value="1"/>
</dbReference>
<dbReference type="Gene3D" id="3.40.50.510">
    <property type="entry name" value="Phosphotransferase system, mannose-type IIA component"/>
    <property type="match status" value="1"/>
</dbReference>
<evidence type="ECO:0000256" key="1">
    <source>
        <dbReference type="ARBA" id="ARBA00004496"/>
    </source>
</evidence>
<dbReference type="GO" id="GO:0016020">
    <property type="term" value="C:membrane"/>
    <property type="evidence" value="ECO:0007669"/>
    <property type="project" value="InterPro"/>
</dbReference>
<keyword evidence="4 9" id="KW-0762">Sugar transport</keyword>
<evidence type="ECO:0000256" key="5">
    <source>
        <dbReference type="ARBA" id="ARBA00022679"/>
    </source>
</evidence>
<evidence type="ECO:0000256" key="6">
    <source>
        <dbReference type="ARBA" id="ARBA00022683"/>
    </source>
</evidence>
<keyword evidence="2" id="KW-0813">Transport</keyword>
<keyword evidence="3" id="KW-0963">Cytoplasm</keyword>
<reference evidence="9 10" key="1">
    <citation type="submission" date="2018-08" db="EMBL/GenBank/DDBJ databases">
        <title>A genome reference for cultivated species of the human gut microbiota.</title>
        <authorList>
            <person name="Zou Y."/>
            <person name="Xue W."/>
            <person name="Luo G."/>
        </authorList>
    </citation>
    <scope>NUCLEOTIDE SEQUENCE [LARGE SCALE GENOMIC DNA]</scope>
    <source>
        <strain evidence="9 10">OF01-2LB</strain>
    </source>
</reference>
<dbReference type="PANTHER" id="PTHR33799">
    <property type="entry name" value="PTS PERMEASE-RELATED-RELATED"/>
    <property type="match status" value="1"/>
</dbReference>
<comment type="subcellular location">
    <subcellularLocation>
        <location evidence="1">Cytoplasm</location>
    </subcellularLocation>
</comment>
<gene>
    <name evidence="9" type="ORF">DXA38_20950</name>
</gene>
<evidence type="ECO:0000313" key="9">
    <source>
        <dbReference type="EMBL" id="RGC09523.1"/>
    </source>
</evidence>
<dbReference type="GO" id="GO:0009401">
    <property type="term" value="P:phosphoenolpyruvate-dependent sugar phosphotransferase system"/>
    <property type="evidence" value="ECO:0007669"/>
    <property type="project" value="UniProtKB-KW"/>
</dbReference>
<keyword evidence="6" id="KW-0598">Phosphotransferase system</keyword>
<dbReference type="PANTHER" id="PTHR33799:SF1">
    <property type="entry name" value="PTS SYSTEM MANNOSE-SPECIFIC EIIAB COMPONENT-RELATED"/>
    <property type="match status" value="1"/>
</dbReference>
<keyword evidence="7" id="KW-0418">Kinase</keyword>
<dbReference type="GO" id="GO:0016301">
    <property type="term" value="F:kinase activity"/>
    <property type="evidence" value="ECO:0007669"/>
    <property type="project" value="UniProtKB-KW"/>
</dbReference>